<dbReference type="AlphaFoldDB" id="A0A226DXY2"/>
<dbReference type="Proteomes" id="UP000198287">
    <property type="component" value="Unassembled WGS sequence"/>
</dbReference>
<comment type="caution">
    <text evidence="1">The sequence shown here is derived from an EMBL/GenBank/DDBJ whole genome shotgun (WGS) entry which is preliminary data.</text>
</comment>
<accession>A0A226DXY2</accession>
<keyword evidence="2" id="KW-1185">Reference proteome</keyword>
<dbReference type="Pfam" id="PF19086">
    <property type="entry name" value="Terpene_syn_C_2"/>
    <property type="match status" value="1"/>
</dbReference>
<organism evidence="1 2">
    <name type="scientific">Folsomia candida</name>
    <name type="common">Springtail</name>
    <dbReference type="NCBI Taxonomy" id="158441"/>
    <lineage>
        <taxon>Eukaryota</taxon>
        <taxon>Metazoa</taxon>
        <taxon>Ecdysozoa</taxon>
        <taxon>Arthropoda</taxon>
        <taxon>Hexapoda</taxon>
        <taxon>Collembola</taxon>
        <taxon>Entomobryomorpha</taxon>
        <taxon>Isotomoidea</taxon>
        <taxon>Isotomidae</taxon>
        <taxon>Proisotominae</taxon>
        <taxon>Folsomia</taxon>
    </lineage>
</organism>
<sequence length="403" mass="45289">MSSSETVQVAIFLEKNGHTAELPGVSYDIASGALLASKNGEILSQAYPELVGASAKLRFDMGPVKIPETGETVRLAGDIPIIQTYSPRYPVSALEQLVRKVGRDITSHVDKFALADTRKVEKLCKSLLLFVTGVIPSGFEIPWDTLLPVVDVFIFVFLVDDKFDEVQEGEDVSKSSWFEMAARFRSMDECEVNEEDSLFRFVEECKRGLRRMENFPGESEPVRRAVEEWLIREGEALEGTAEEKTAAAYLAERRYTSGFKLSCEVLALSLHIAITPEQREDPVFQELEDLWATLAGLANDVYSLAKEVEQGEESNYLLVAGKSGEFSNISTCLTYLLEVLMPRTIQKVKILEEELLLKYDGDENLENYFKLADNSYDAMVKWSPWSGRFGRFKEGSVSMVFTQ</sequence>
<evidence type="ECO:0000313" key="1">
    <source>
        <dbReference type="EMBL" id="OXA49567.1"/>
    </source>
</evidence>
<gene>
    <name evidence="1" type="ORF">Fcan01_15368</name>
</gene>
<dbReference type="Gene3D" id="1.10.600.10">
    <property type="entry name" value="Farnesyl Diphosphate Synthase"/>
    <property type="match status" value="1"/>
</dbReference>
<protein>
    <submittedName>
        <fullName evidence="1">Presilphiperfolan-8-beta-ol synthase</fullName>
    </submittedName>
</protein>
<name>A0A226DXY2_FOLCA</name>
<dbReference type="SUPFAM" id="SSF48576">
    <property type="entry name" value="Terpenoid synthases"/>
    <property type="match status" value="1"/>
</dbReference>
<proteinExistence type="predicted"/>
<reference evidence="1 2" key="1">
    <citation type="submission" date="2015-12" db="EMBL/GenBank/DDBJ databases">
        <title>The genome of Folsomia candida.</title>
        <authorList>
            <person name="Faddeeva A."/>
            <person name="Derks M.F."/>
            <person name="Anvar Y."/>
            <person name="Smit S."/>
            <person name="Van Straalen N."/>
            <person name="Roelofs D."/>
        </authorList>
    </citation>
    <scope>NUCLEOTIDE SEQUENCE [LARGE SCALE GENOMIC DNA]</scope>
    <source>
        <strain evidence="1 2">VU population</strain>
        <tissue evidence="1">Whole body</tissue>
    </source>
</reference>
<dbReference type="InterPro" id="IPR008949">
    <property type="entry name" value="Isoprenoid_synthase_dom_sf"/>
</dbReference>
<evidence type="ECO:0000313" key="2">
    <source>
        <dbReference type="Proteomes" id="UP000198287"/>
    </source>
</evidence>
<dbReference type="EMBL" id="LNIX01000010">
    <property type="protein sequence ID" value="OXA49567.1"/>
    <property type="molecule type" value="Genomic_DNA"/>
</dbReference>